<name>A0A286ACS9_9SPHI</name>
<dbReference type="AlphaFoldDB" id="A0A286ACS9"/>
<dbReference type="Pfam" id="PF11306">
    <property type="entry name" value="DUF3108"/>
    <property type="match status" value="1"/>
</dbReference>
<dbReference type="Proteomes" id="UP000219281">
    <property type="component" value="Unassembled WGS sequence"/>
</dbReference>
<dbReference type="InterPro" id="IPR021457">
    <property type="entry name" value="DUF3108"/>
</dbReference>
<protein>
    <recommendedName>
        <fullName evidence="3">DUF3108 domain-containing protein</fullName>
    </recommendedName>
</protein>
<evidence type="ECO:0000313" key="2">
    <source>
        <dbReference type="Proteomes" id="UP000219281"/>
    </source>
</evidence>
<dbReference type="EMBL" id="OCMT01000004">
    <property type="protein sequence ID" value="SOD19703.1"/>
    <property type="molecule type" value="Genomic_DNA"/>
</dbReference>
<evidence type="ECO:0000313" key="1">
    <source>
        <dbReference type="EMBL" id="SOD19703.1"/>
    </source>
</evidence>
<proteinExistence type="predicted"/>
<reference evidence="2" key="1">
    <citation type="submission" date="2017-09" db="EMBL/GenBank/DDBJ databases">
        <authorList>
            <person name="Varghese N."/>
            <person name="Submissions S."/>
        </authorList>
    </citation>
    <scope>NUCLEOTIDE SEQUENCE [LARGE SCALE GENOMIC DNA]</scope>
    <source>
        <strain evidence="2">CGMCC 1.12803</strain>
    </source>
</reference>
<accession>A0A286ACS9</accession>
<sequence>MLTAHTTSISKNWIAFCFNVVMRRLMLMFFFIAICKFGFAQELPIKKEAAFKEGEQLTYKLKYGFITAAEATIKVEATDMKFDGKPTFKLVVDARTSGTFDVFYKIRDHYDSYIDKTELTPYFYQEDVREAKYRRQDKARFYQDGKKVVANKGTFTTPTTQTFDLVSAYYFARSLDMTKIKINDTFKLNYFLSDEISALEIQYIGKETIKTKLGSINCLKFSPSIKPGRIFKKDSKLYLWITDDGNRVPVKAQVEILVGSVTLEIKSAEGLKYPIGKG</sequence>
<evidence type="ECO:0008006" key="3">
    <source>
        <dbReference type="Google" id="ProtNLM"/>
    </source>
</evidence>
<organism evidence="1 2">
    <name type="scientific">Pedobacter xixiisoli</name>
    <dbReference type="NCBI Taxonomy" id="1476464"/>
    <lineage>
        <taxon>Bacteria</taxon>
        <taxon>Pseudomonadati</taxon>
        <taxon>Bacteroidota</taxon>
        <taxon>Sphingobacteriia</taxon>
        <taxon>Sphingobacteriales</taxon>
        <taxon>Sphingobacteriaceae</taxon>
        <taxon>Pedobacter</taxon>
    </lineage>
</organism>
<keyword evidence="2" id="KW-1185">Reference proteome</keyword>
<gene>
    <name evidence="1" type="ORF">SAMN06297358_3408</name>
</gene>